<protein>
    <submittedName>
        <fullName evidence="1">Uncharacterized protein</fullName>
    </submittedName>
</protein>
<evidence type="ECO:0000313" key="2">
    <source>
        <dbReference type="Proteomes" id="UP000821865"/>
    </source>
</evidence>
<keyword evidence="2" id="KW-1185">Reference proteome</keyword>
<comment type="caution">
    <text evidence="1">The sequence shown here is derived from an EMBL/GenBank/DDBJ whole genome shotgun (WGS) entry which is preliminary data.</text>
</comment>
<dbReference type="Proteomes" id="UP000821865">
    <property type="component" value="Chromosome 2"/>
</dbReference>
<name>A0ACB8DCM7_DERSI</name>
<accession>A0ACB8DCM7</accession>
<organism evidence="1 2">
    <name type="scientific">Dermacentor silvarum</name>
    <name type="common">Tick</name>
    <dbReference type="NCBI Taxonomy" id="543639"/>
    <lineage>
        <taxon>Eukaryota</taxon>
        <taxon>Metazoa</taxon>
        <taxon>Ecdysozoa</taxon>
        <taxon>Arthropoda</taxon>
        <taxon>Chelicerata</taxon>
        <taxon>Arachnida</taxon>
        <taxon>Acari</taxon>
        <taxon>Parasitiformes</taxon>
        <taxon>Ixodida</taxon>
        <taxon>Ixodoidea</taxon>
        <taxon>Ixodidae</taxon>
        <taxon>Rhipicephalinae</taxon>
        <taxon>Dermacentor</taxon>
    </lineage>
</organism>
<reference evidence="1" key="1">
    <citation type="submission" date="2020-05" db="EMBL/GenBank/DDBJ databases">
        <title>Large-scale comparative analyses of tick genomes elucidate their genetic diversity and vector capacities.</title>
        <authorList>
            <person name="Jia N."/>
            <person name="Wang J."/>
            <person name="Shi W."/>
            <person name="Du L."/>
            <person name="Sun Y."/>
            <person name="Zhan W."/>
            <person name="Jiang J."/>
            <person name="Wang Q."/>
            <person name="Zhang B."/>
            <person name="Ji P."/>
            <person name="Sakyi L.B."/>
            <person name="Cui X."/>
            <person name="Yuan T."/>
            <person name="Jiang B."/>
            <person name="Yang W."/>
            <person name="Lam T.T.-Y."/>
            <person name="Chang Q."/>
            <person name="Ding S."/>
            <person name="Wang X."/>
            <person name="Zhu J."/>
            <person name="Ruan X."/>
            <person name="Zhao L."/>
            <person name="Wei J."/>
            <person name="Que T."/>
            <person name="Du C."/>
            <person name="Cheng J."/>
            <person name="Dai P."/>
            <person name="Han X."/>
            <person name="Huang E."/>
            <person name="Gao Y."/>
            <person name="Liu J."/>
            <person name="Shao H."/>
            <person name="Ye R."/>
            <person name="Li L."/>
            <person name="Wei W."/>
            <person name="Wang X."/>
            <person name="Wang C."/>
            <person name="Yang T."/>
            <person name="Huo Q."/>
            <person name="Li W."/>
            <person name="Guo W."/>
            <person name="Chen H."/>
            <person name="Zhou L."/>
            <person name="Ni X."/>
            <person name="Tian J."/>
            <person name="Zhou Y."/>
            <person name="Sheng Y."/>
            <person name="Liu T."/>
            <person name="Pan Y."/>
            <person name="Xia L."/>
            <person name="Li J."/>
            <person name="Zhao F."/>
            <person name="Cao W."/>
        </authorList>
    </citation>
    <scope>NUCLEOTIDE SEQUENCE</scope>
    <source>
        <strain evidence="1">Dsil-2018</strain>
    </source>
</reference>
<dbReference type="EMBL" id="CM023471">
    <property type="protein sequence ID" value="KAH7965856.1"/>
    <property type="molecule type" value="Genomic_DNA"/>
</dbReference>
<sequence length="202" mass="23612">MDRQPGSPLRGRLRPPNPNRTRRHLNPNLLPRGISRGLPASGNDPSRAHHQAKLRDWTKFRSDYTNATPIAHQGYATWSQHFVTSLHQTEQTVQLSEATPAVDNHLLHLWEARHRLVRRWRRQKHNRQLKIRIAALTQEADEYAAQLADSNWVQRCNTAAKQMSNRNTWRLFRALIDPSQTAQKRKNIFNARFTPMRVTRTN</sequence>
<gene>
    <name evidence="1" type="ORF">HPB49_011488</name>
</gene>
<proteinExistence type="predicted"/>
<evidence type="ECO:0000313" key="1">
    <source>
        <dbReference type="EMBL" id="KAH7965856.1"/>
    </source>
</evidence>